<accession>A0A815BMM8</accession>
<gene>
    <name evidence="1" type="ORF">EDS130_LOCUS29167</name>
</gene>
<evidence type="ECO:0000313" key="2">
    <source>
        <dbReference type="Proteomes" id="UP000663852"/>
    </source>
</evidence>
<name>A0A815BMM8_ADIRI</name>
<reference evidence="1" key="1">
    <citation type="submission" date="2021-02" db="EMBL/GenBank/DDBJ databases">
        <authorList>
            <person name="Nowell W R."/>
        </authorList>
    </citation>
    <scope>NUCLEOTIDE SEQUENCE</scope>
</reference>
<comment type="caution">
    <text evidence="1">The sequence shown here is derived from an EMBL/GenBank/DDBJ whole genome shotgun (WGS) entry which is preliminary data.</text>
</comment>
<dbReference type="EMBL" id="CAJNOJ010000195">
    <property type="protein sequence ID" value="CAF1273717.1"/>
    <property type="molecule type" value="Genomic_DNA"/>
</dbReference>
<dbReference type="Proteomes" id="UP000663852">
    <property type="component" value="Unassembled WGS sequence"/>
</dbReference>
<protein>
    <submittedName>
        <fullName evidence="1">Uncharacterized protein</fullName>
    </submittedName>
</protein>
<sequence>MGMLDDKRDRALKIVKLMLQINRSTSVSNDSSRTGSSFNEMLSTYSITKLVSRNDSSSRMRHSINYGISC</sequence>
<proteinExistence type="predicted"/>
<organism evidence="1 2">
    <name type="scientific">Adineta ricciae</name>
    <name type="common">Rotifer</name>
    <dbReference type="NCBI Taxonomy" id="249248"/>
    <lineage>
        <taxon>Eukaryota</taxon>
        <taxon>Metazoa</taxon>
        <taxon>Spiralia</taxon>
        <taxon>Gnathifera</taxon>
        <taxon>Rotifera</taxon>
        <taxon>Eurotatoria</taxon>
        <taxon>Bdelloidea</taxon>
        <taxon>Adinetida</taxon>
        <taxon>Adinetidae</taxon>
        <taxon>Adineta</taxon>
    </lineage>
</organism>
<dbReference type="AlphaFoldDB" id="A0A815BMM8"/>
<evidence type="ECO:0000313" key="1">
    <source>
        <dbReference type="EMBL" id="CAF1273717.1"/>
    </source>
</evidence>